<comment type="caution">
    <text evidence="2">The sequence shown here is derived from an EMBL/GenBank/DDBJ whole genome shotgun (WGS) entry which is preliminary data.</text>
</comment>
<accession>A0A1E5IWB5</accession>
<dbReference type="AlphaFoldDB" id="A0A1E5IWB5"/>
<evidence type="ECO:0000313" key="2">
    <source>
        <dbReference type="EMBL" id="OEG74861.1"/>
    </source>
</evidence>
<dbReference type="OrthoDB" id="9157006at2"/>
<name>A0A1E5IWB5_SHECO</name>
<organism evidence="2 3">
    <name type="scientific">Shewanella colwelliana</name>
    <name type="common">Alteromonas colwelliana</name>
    <dbReference type="NCBI Taxonomy" id="23"/>
    <lineage>
        <taxon>Bacteria</taxon>
        <taxon>Pseudomonadati</taxon>
        <taxon>Pseudomonadota</taxon>
        <taxon>Gammaproteobacteria</taxon>
        <taxon>Alteromonadales</taxon>
        <taxon>Shewanellaceae</taxon>
        <taxon>Shewanella</taxon>
    </lineage>
</organism>
<gene>
    <name evidence="2" type="ORF">BEL05_02070</name>
</gene>
<reference evidence="2 3" key="1">
    <citation type="submission" date="2016-07" db="EMBL/GenBank/DDBJ databases">
        <title>Whole-genome of two Shewanella species isolated from a digestive organ of sea cucumber Apostichopus japonicus Selenka 1867.</title>
        <authorList>
            <person name="Hong H.-H."/>
            <person name="Choi H."/>
            <person name="Cheon S."/>
            <person name="Oh J.-S."/>
            <person name="Lee H.-G."/>
            <person name="Park C."/>
        </authorList>
    </citation>
    <scope>NUCLEOTIDE SEQUENCE [LARGE SCALE GENOMIC DNA]</scope>
    <source>
        <strain evidence="2 3">CSB03KR</strain>
    </source>
</reference>
<dbReference type="EMBL" id="MCBT01000015">
    <property type="protein sequence ID" value="OEG74861.1"/>
    <property type="molecule type" value="Genomic_DNA"/>
</dbReference>
<evidence type="ECO:0000313" key="3">
    <source>
        <dbReference type="Proteomes" id="UP000095230"/>
    </source>
</evidence>
<keyword evidence="1" id="KW-0812">Transmembrane</keyword>
<keyword evidence="1" id="KW-0472">Membrane</keyword>
<proteinExistence type="predicted"/>
<protein>
    <submittedName>
        <fullName evidence="2">Uncharacterized protein</fullName>
    </submittedName>
</protein>
<dbReference type="RefSeq" id="WP_069670633.1">
    <property type="nucleotide sequence ID" value="NZ_MCBT01000015.1"/>
</dbReference>
<dbReference type="Proteomes" id="UP000095230">
    <property type="component" value="Unassembled WGS sequence"/>
</dbReference>
<feature type="transmembrane region" description="Helical" evidence="1">
    <location>
        <begin position="36"/>
        <end position="55"/>
    </location>
</feature>
<evidence type="ECO:0000256" key="1">
    <source>
        <dbReference type="SAM" id="Phobius"/>
    </source>
</evidence>
<keyword evidence="1" id="KW-1133">Transmembrane helix</keyword>
<sequence length="181" mass="20756">MIGILTFIFLIFFVFFVRWFAKWCTEFVPDGPAKRYSFWGVIAACMFILLGDEVIGGIQFGYLCYAGPGLEVLVDDLEGRKVKTTSERTELNLTPIKITENLYTTYDVDTNEVVFKSVGYNGYGGWLAHWIHFNSFKDPFLFDGYCGLGREKRKLIELHNMTDVNYTNPVGQSLAELRIKN</sequence>
<dbReference type="STRING" id="23.BEL05_02070"/>